<dbReference type="PANTHER" id="PTHR47331:SF5">
    <property type="entry name" value="RIBONUCLEASE H"/>
    <property type="match status" value="1"/>
</dbReference>
<evidence type="ECO:0000256" key="2">
    <source>
        <dbReference type="SAM" id="MobiDB-lite"/>
    </source>
</evidence>
<evidence type="ECO:0000313" key="4">
    <source>
        <dbReference type="WBParaSite" id="TMUE_0000001213.1"/>
    </source>
</evidence>
<evidence type="ECO:0000313" key="3">
    <source>
        <dbReference type="Proteomes" id="UP000046395"/>
    </source>
</evidence>
<organism evidence="3 4">
    <name type="scientific">Trichuris muris</name>
    <name type="common">Mouse whipworm</name>
    <dbReference type="NCBI Taxonomy" id="70415"/>
    <lineage>
        <taxon>Eukaryota</taxon>
        <taxon>Metazoa</taxon>
        <taxon>Ecdysozoa</taxon>
        <taxon>Nematoda</taxon>
        <taxon>Enoplea</taxon>
        <taxon>Dorylaimia</taxon>
        <taxon>Trichinellida</taxon>
        <taxon>Trichuridae</taxon>
        <taxon>Trichuris</taxon>
    </lineage>
</organism>
<dbReference type="Proteomes" id="UP000046395">
    <property type="component" value="Unassembled WGS sequence"/>
</dbReference>
<keyword evidence="1" id="KW-0175">Coiled coil</keyword>
<name>A0A5S6Q1W3_TRIMR</name>
<dbReference type="AlphaFoldDB" id="A0A5S6Q1W3"/>
<reference evidence="4" key="1">
    <citation type="submission" date="2019-12" db="UniProtKB">
        <authorList>
            <consortium name="WormBaseParasite"/>
        </authorList>
    </citation>
    <scope>IDENTIFICATION</scope>
</reference>
<dbReference type="Pfam" id="PF03564">
    <property type="entry name" value="DUF1759"/>
    <property type="match status" value="1"/>
</dbReference>
<sequence>MDSKSPVKSPSENEAAMPSDTAKSRRTHYRRLVSLYCKRIEAILAEQGSRRLVEALLRRAQDAFECSEKLNEELTCDLDAEEAEAEIEKQLNYLQKLEQTAEAVDRFLWPRANESLCNVLQMEGDNDGSSVSSDDTATQCTKSTHTEAHESARNEMRQLNAEKGAALQVGHLPTYATMTDDAPDRWIDEYVAGHVIPNVRHGNGCRRSTVRAEMDPYDGTASKWFSWIDLFKASLKGDCRDLVYGLGGGEHAYKEALRSLKASCGRRDVIRAAHLQALERLVPGKSPSQLKRFAERARTHLFDLSRLGEVAYVDIVDRLVAKLALQDRLAWHEKCQRENERFSLRKFGRWLCNRAVAYQNAHELAAEQALGSGREPPERNVRSQARTHTTTSQDKQDKRCFSCPRRHLLSDCADFKRLEVNRRWQLVRKKKLCFTCLRSSHRSMECKRPRPCGIHGCPGTHHALLHHQQETTQGNEAHVNSSRSKCGQVALGVITVNVLDRNGTKVSANLFFDEGSDKTFVREGLLNKLQFDDLRTGQRSLMTRGFSGVKRWFNSSQVNLTIEWMDSKARFDVLANTAPSLCDPIPAVPWPNIKGRWKHLADLPLVESKSRIDILLGLDNAELMSATESRSGEAGEPVAMNTALGWIARGVIGDGRNRSRARMNLSITTGDEDLAAQFRRFCDTEAFGTEGRIPRKMAPEDELATQIVETGTKKLEVGFEVPLSWRQAEPNLPCNRPLAEVRLQALLRRFEKDPSYKADYEKVMEKY</sequence>
<feature type="coiled-coil region" evidence="1">
    <location>
        <begin position="142"/>
        <end position="169"/>
    </location>
</feature>
<feature type="region of interest" description="Disordered" evidence="2">
    <location>
        <begin position="368"/>
        <end position="393"/>
    </location>
</feature>
<protein>
    <submittedName>
        <fullName evidence="4">DUF1758 domain-containing protein</fullName>
    </submittedName>
</protein>
<keyword evidence="3" id="KW-1185">Reference proteome</keyword>
<feature type="coiled-coil region" evidence="1">
    <location>
        <begin position="64"/>
        <end position="100"/>
    </location>
</feature>
<dbReference type="InterPro" id="IPR005312">
    <property type="entry name" value="DUF1759"/>
</dbReference>
<feature type="compositionally biased region" description="Polar residues" evidence="2">
    <location>
        <begin position="382"/>
        <end position="393"/>
    </location>
</feature>
<proteinExistence type="predicted"/>
<evidence type="ECO:0000256" key="1">
    <source>
        <dbReference type="SAM" id="Coils"/>
    </source>
</evidence>
<dbReference type="STRING" id="70415.A0A5S6Q1W3"/>
<accession>A0A5S6Q1W3</accession>
<dbReference type="PANTHER" id="PTHR47331">
    <property type="entry name" value="PHD-TYPE DOMAIN-CONTAINING PROTEIN"/>
    <property type="match status" value="1"/>
</dbReference>
<dbReference type="WBParaSite" id="TMUE_0000001213.1">
    <property type="protein sequence ID" value="TMUE_0000001213.1"/>
    <property type="gene ID" value="WBGene00297121"/>
</dbReference>
<feature type="region of interest" description="Disordered" evidence="2">
    <location>
        <begin position="1"/>
        <end position="23"/>
    </location>
</feature>
<feature type="compositionally biased region" description="Polar residues" evidence="2">
    <location>
        <begin position="1"/>
        <end position="12"/>
    </location>
</feature>